<dbReference type="InterPro" id="IPR035911">
    <property type="entry name" value="MurE/MurF_N"/>
</dbReference>
<evidence type="ECO:0000259" key="2">
    <source>
        <dbReference type="Pfam" id="PF08245"/>
    </source>
</evidence>
<proteinExistence type="predicted"/>
<dbReference type="Gene3D" id="3.40.1190.10">
    <property type="entry name" value="Mur-like, catalytic domain"/>
    <property type="match status" value="1"/>
</dbReference>
<dbReference type="AlphaFoldDB" id="A0A3B0VM83"/>
<dbReference type="PANTHER" id="PTHR23135">
    <property type="entry name" value="MUR LIGASE FAMILY MEMBER"/>
    <property type="match status" value="1"/>
</dbReference>
<evidence type="ECO:0000313" key="3">
    <source>
        <dbReference type="EMBL" id="VAW32734.1"/>
    </source>
</evidence>
<dbReference type="GO" id="GO:0005524">
    <property type="term" value="F:ATP binding"/>
    <property type="evidence" value="ECO:0007669"/>
    <property type="project" value="InterPro"/>
</dbReference>
<dbReference type="Pfam" id="PF01225">
    <property type="entry name" value="Mur_ligase"/>
    <property type="match status" value="1"/>
</dbReference>
<dbReference type="Gene3D" id="3.40.1390.10">
    <property type="entry name" value="MurE/MurF, N-terminal domain"/>
    <property type="match status" value="1"/>
</dbReference>
<dbReference type="SUPFAM" id="SSF63418">
    <property type="entry name" value="MurE/MurF N-terminal domain"/>
    <property type="match status" value="1"/>
</dbReference>
<accession>A0A3B0VM83</accession>
<feature type="non-terminal residue" evidence="3">
    <location>
        <position position="211"/>
    </location>
</feature>
<dbReference type="PANTHER" id="PTHR23135:SF4">
    <property type="entry name" value="UDP-N-ACETYLMURAMOYL-L-ALANYL-D-GLUTAMATE--2,6-DIAMINOPIMELATE LIGASE MURE HOMOLOG, CHLOROPLASTIC"/>
    <property type="match status" value="1"/>
</dbReference>
<dbReference type="SUPFAM" id="SSF53623">
    <property type="entry name" value="MurD-like peptide ligases, catalytic domain"/>
    <property type="match status" value="1"/>
</dbReference>
<feature type="domain" description="Mur ligase N-terminal catalytic" evidence="1">
    <location>
        <begin position="33"/>
        <end position="90"/>
    </location>
</feature>
<dbReference type="InterPro" id="IPR013221">
    <property type="entry name" value="Mur_ligase_cen"/>
</dbReference>
<feature type="domain" description="Mur ligase central" evidence="2">
    <location>
        <begin position="122"/>
        <end position="210"/>
    </location>
</feature>
<dbReference type="InterPro" id="IPR000713">
    <property type="entry name" value="Mur_ligase_N"/>
</dbReference>
<sequence>MNTSGAEQERRLIADLIRDTGCRRRSGSLDKRISGLVCDSREAGPDMLFAALPGSTVDGHEYAAMAAAGGCTALLVERGREVDLNGLEGVTILESDNTRRDFGLMAAAFYGNPGRRLCLIGITGTNGKTTSTYLLEAILRESGANPGVIGTINYRFNGRETPASLTTPDAVHLQRLLKAMADGGVTHVIMEMSSHAIAQERLSGCEFEAVL</sequence>
<name>A0A3B0VM83_9ZZZZ</name>
<dbReference type="Pfam" id="PF08245">
    <property type="entry name" value="Mur_ligase_M"/>
    <property type="match status" value="1"/>
</dbReference>
<keyword evidence="3" id="KW-0436">Ligase</keyword>
<evidence type="ECO:0000259" key="1">
    <source>
        <dbReference type="Pfam" id="PF01225"/>
    </source>
</evidence>
<gene>
    <name evidence="3" type="ORF">MNBD_DELTA03-882</name>
</gene>
<protein>
    <submittedName>
        <fullName evidence="3">UDP-N-acetylmuramoylalanyl-D-glutamate--2,6-diaminopimelate ligase</fullName>
        <ecNumber evidence="3">6.3.2.13</ecNumber>
    </submittedName>
</protein>
<reference evidence="3" key="1">
    <citation type="submission" date="2018-06" db="EMBL/GenBank/DDBJ databases">
        <authorList>
            <person name="Zhirakovskaya E."/>
        </authorList>
    </citation>
    <scope>NUCLEOTIDE SEQUENCE</scope>
</reference>
<dbReference type="InterPro" id="IPR036565">
    <property type="entry name" value="Mur-like_cat_sf"/>
</dbReference>
<organism evidence="3">
    <name type="scientific">hydrothermal vent metagenome</name>
    <dbReference type="NCBI Taxonomy" id="652676"/>
    <lineage>
        <taxon>unclassified sequences</taxon>
        <taxon>metagenomes</taxon>
        <taxon>ecological metagenomes</taxon>
    </lineage>
</organism>
<dbReference type="GO" id="GO:0008765">
    <property type="term" value="F:UDP-N-acetylmuramoylalanyl-D-glutamate-2,6-diaminopimelate ligase activity"/>
    <property type="evidence" value="ECO:0007669"/>
    <property type="project" value="UniProtKB-EC"/>
</dbReference>
<dbReference type="EC" id="6.3.2.13" evidence="3"/>
<dbReference type="EMBL" id="UOEX01000011">
    <property type="protein sequence ID" value="VAW32734.1"/>
    <property type="molecule type" value="Genomic_DNA"/>
</dbReference>